<feature type="domain" description="Exocyst complex component EXOC6/Sec15 N-terminal" evidence="7">
    <location>
        <begin position="53"/>
        <end position="221"/>
    </location>
</feature>
<organism evidence="8 9">
    <name type="scientific">Pseudocercospora eumusae</name>
    <dbReference type="NCBI Taxonomy" id="321146"/>
    <lineage>
        <taxon>Eukaryota</taxon>
        <taxon>Fungi</taxon>
        <taxon>Dikarya</taxon>
        <taxon>Ascomycota</taxon>
        <taxon>Pezizomycotina</taxon>
        <taxon>Dothideomycetes</taxon>
        <taxon>Dothideomycetidae</taxon>
        <taxon>Mycosphaerellales</taxon>
        <taxon>Mycosphaerellaceae</taxon>
        <taxon>Pseudocercospora</taxon>
    </lineage>
</organism>
<keyword evidence="9" id="KW-1185">Reference proteome</keyword>
<evidence type="ECO:0000313" key="9">
    <source>
        <dbReference type="Proteomes" id="UP000070133"/>
    </source>
</evidence>
<dbReference type="InterPro" id="IPR048359">
    <property type="entry name" value="EXOC6_Sec15_N"/>
</dbReference>
<dbReference type="Pfam" id="PF20651">
    <property type="entry name" value="EXOC6_Sec15_N"/>
    <property type="match status" value="1"/>
</dbReference>
<comment type="caution">
    <text evidence="8">The sequence shown here is derived from an EMBL/GenBank/DDBJ whole genome shotgun (WGS) entry which is preliminary data.</text>
</comment>
<evidence type="ECO:0000256" key="3">
    <source>
        <dbReference type="ARBA" id="ARBA00022483"/>
    </source>
</evidence>
<keyword evidence="3 5" id="KW-0268">Exocytosis</keyword>
<dbReference type="GO" id="GO:0006886">
    <property type="term" value="P:intracellular protein transport"/>
    <property type="evidence" value="ECO:0007669"/>
    <property type="project" value="InterPro"/>
</dbReference>
<dbReference type="GO" id="GO:0000145">
    <property type="term" value="C:exocyst"/>
    <property type="evidence" value="ECO:0007669"/>
    <property type="project" value="UniProtKB-UniRule"/>
</dbReference>
<dbReference type="STRING" id="321146.A0A139H2Z7"/>
<feature type="domain" description="Exocyst complex subunit EXOC6/Sec15 C-terminal" evidence="6">
    <location>
        <begin position="402"/>
        <end position="751"/>
    </location>
</feature>
<dbReference type="InterPro" id="IPR042045">
    <property type="entry name" value="EXOC6/Sec15_C_dom1"/>
</dbReference>
<evidence type="ECO:0000256" key="4">
    <source>
        <dbReference type="ARBA" id="ARBA00023054"/>
    </source>
</evidence>
<keyword evidence="4" id="KW-0175">Coiled coil</keyword>
<reference evidence="8 9" key="1">
    <citation type="submission" date="2015-07" db="EMBL/GenBank/DDBJ databases">
        <title>Comparative genomics of the Sigatoka disease complex on banana suggests a link between parallel evolutionary changes in Pseudocercospora fijiensis and Pseudocercospora eumusae and increased virulence on the banana host.</title>
        <authorList>
            <person name="Chang T.-C."/>
            <person name="Salvucci A."/>
            <person name="Crous P.W."/>
            <person name="Stergiopoulos I."/>
        </authorList>
    </citation>
    <scope>NUCLEOTIDE SEQUENCE [LARGE SCALE GENOMIC DNA]</scope>
    <source>
        <strain evidence="8 9">CBS 114824</strain>
    </source>
</reference>
<dbReference type="Pfam" id="PF04091">
    <property type="entry name" value="Sec15_C"/>
    <property type="match status" value="1"/>
</dbReference>
<evidence type="ECO:0000256" key="5">
    <source>
        <dbReference type="PIRNR" id="PIRNR025007"/>
    </source>
</evidence>
<evidence type="ECO:0000256" key="2">
    <source>
        <dbReference type="ARBA" id="ARBA00022448"/>
    </source>
</evidence>
<dbReference type="InterPro" id="IPR007225">
    <property type="entry name" value="EXOC6/Sec15"/>
</dbReference>
<comment type="similarity">
    <text evidence="1 5">Belongs to the SEC15 family.</text>
</comment>
<dbReference type="FunFam" id="1.10.357.30:FF:000004">
    <property type="entry name" value="Exocyst complex component SEC15"/>
    <property type="match status" value="1"/>
</dbReference>
<name>A0A139H2Z7_9PEZI</name>
<dbReference type="InterPro" id="IPR046361">
    <property type="entry name" value="EXOC6/Sec15_C"/>
</dbReference>
<evidence type="ECO:0000256" key="1">
    <source>
        <dbReference type="ARBA" id="ARBA00007944"/>
    </source>
</evidence>
<dbReference type="InterPro" id="IPR042044">
    <property type="entry name" value="EXOC6PINT-1/Sec15/Tip20_C_dom2"/>
</dbReference>
<dbReference type="GO" id="GO:0090522">
    <property type="term" value="P:vesicle tethering involved in exocytosis"/>
    <property type="evidence" value="ECO:0007669"/>
    <property type="project" value="UniProtKB-UniRule"/>
</dbReference>
<dbReference type="PANTHER" id="PTHR12702:SF0">
    <property type="entry name" value="EXOCYST COMPLEX COMPONENT 6"/>
    <property type="match status" value="1"/>
</dbReference>
<dbReference type="EMBL" id="LFZN01000164">
    <property type="protein sequence ID" value="KXS96738.1"/>
    <property type="molecule type" value="Genomic_DNA"/>
</dbReference>
<protein>
    <recommendedName>
        <fullName evidence="5">Exocyst complex component SEC15</fullName>
    </recommendedName>
</protein>
<sequence>MPGLIAGDQYDDLTGAVQQIILSSSESDYLDQLIPLLKNAETQTQVTPLIHALNHVSADRESQIESICNSNHQEFITSVNQLQSVREETVNLTSEIMELSRSIEASTEKLAEQKKALVDSRGVRQNIDDATQALKDCLEVLRLANQVHDLLGKKNHYAALRALDELQNVHLREVTRYKIAEMIERSVPATQRLIADAVTQDLHTWLYRIRETSQFLGEVAFYHTEMRRARQKERAEADDYLGGFKLNSAVELVADECEEFDVLNNEEVQVDFSPLFECLHIHDALGETEKFRADYAATRRRQKDLLIPQTINLLDEENSSLSGLLEGIAGFAIVEKATMQKTDNFRSQSDVDELWDSMCQSAVSLISSALHNVDNDEKLLKLKGVLALFIQTMDSWGYPVSSLDSLLLTLFDKYSSLLKKRFSDDFQEIVSTDDYMPMPINNADEYTKVISVSWYTPPPEQENAEEMTYPCVLPFSQMYPLVCIDIRNFLNQIYLFSDDHFKHTTVIDKTLKESLDELLVDKVCRSLVERLSSQYPGQIVQILTNLDHFEQACKDLEDLLVEARSSSSAAGPIKLQATNQFNSAKKRAEKRIFELVNSKIDDLIETAEYDWTSTYVPDAASPYIQELTRYLSNIMSSVLLGLPEQIKELIYFEALNHISNSLLSLPLDPGVRRISPQAVTAYRLDVTDLVEFVEALPEASVLLESLTGLRQTVDLMVLAADGKGEEFFDSSKSQQRFAKVDKIKGAELLEKVFTGPAEPVPSKRHSLMPDFQELSKKPSMPHFGDFRDRFGQFTKRDRS</sequence>
<proteinExistence type="inferred from homology"/>
<evidence type="ECO:0000313" key="8">
    <source>
        <dbReference type="EMBL" id="KXS96738.1"/>
    </source>
</evidence>
<evidence type="ECO:0000259" key="7">
    <source>
        <dbReference type="Pfam" id="PF20651"/>
    </source>
</evidence>
<dbReference type="OrthoDB" id="10267033at2759"/>
<comment type="function">
    <text evidence="5">Component of the exocyst complex involved in the docking of exocytic vesicles with fusion sites on the plasma membrane.</text>
</comment>
<keyword evidence="2 5" id="KW-0813">Transport</keyword>
<accession>A0A139H2Z7</accession>
<gene>
    <name evidence="8" type="ORF">AC578_9011</name>
</gene>
<dbReference type="Gene3D" id="1.10.357.30">
    <property type="entry name" value="Exocyst complex subunit Sec15 C-terminal domain, N-terminal subdomain"/>
    <property type="match status" value="1"/>
</dbReference>
<dbReference type="GO" id="GO:0006893">
    <property type="term" value="P:Golgi to plasma membrane transport"/>
    <property type="evidence" value="ECO:0007669"/>
    <property type="project" value="TreeGrafter"/>
</dbReference>
<dbReference type="Proteomes" id="UP000070133">
    <property type="component" value="Unassembled WGS sequence"/>
</dbReference>
<dbReference type="GO" id="GO:0016020">
    <property type="term" value="C:membrane"/>
    <property type="evidence" value="ECO:0007669"/>
    <property type="project" value="TreeGrafter"/>
</dbReference>
<evidence type="ECO:0000259" key="6">
    <source>
        <dbReference type="Pfam" id="PF04091"/>
    </source>
</evidence>
<dbReference type="AlphaFoldDB" id="A0A139H2Z7"/>
<dbReference type="PANTHER" id="PTHR12702">
    <property type="entry name" value="SEC15"/>
    <property type="match status" value="1"/>
</dbReference>
<dbReference type="Gene3D" id="1.20.58.670">
    <property type="entry name" value="Dsl1p vesicle tethering complex, Tip20p subunit, domain D"/>
    <property type="match status" value="1"/>
</dbReference>
<dbReference type="PIRSF" id="PIRSF025007">
    <property type="entry name" value="Sec15"/>
    <property type="match status" value="1"/>
</dbReference>